<dbReference type="InterPro" id="IPR000504">
    <property type="entry name" value="RRM_dom"/>
</dbReference>
<evidence type="ECO:0000313" key="13">
    <source>
        <dbReference type="Proteomes" id="UP000736335"/>
    </source>
</evidence>
<keyword evidence="13" id="KW-1185">Reference proteome</keyword>
<evidence type="ECO:0000256" key="10">
    <source>
        <dbReference type="SAM" id="MobiDB-lite"/>
    </source>
</evidence>
<dbReference type="PANTHER" id="PTHR10352">
    <property type="entry name" value="EUKARYOTIC TRANSLATION INITIATION FACTOR 3 SUBUNIT G"/>
    <property type="match status" value="1"/>
</dbReference>
<feature type="compositionally biased region" description="Basic and acidic residues" evidence="10">
    <location>
        <begin position="15"/>
        <end position="30"/>
    </location>
</feature>
<dbReference type="Gene3D" id="3.30.70.330">
    <property type="match status" value="4"/>
</dbReference>
<evidence type="ECO:0000256" key="9">
    <source>
        <dbReference type="PROSITE-ProRule" id="PRU00176"/>
    </source>
</evidence>
<sequence length="588" mass="64106">MRQRMANSTAEEPDTDTHLSDPPTKNKIETHHVCPREVIQVYSSPANTTRDTIIQTARLFVRNLAYSCTVQDLTELFKPFGEISQVHIPTDRITKEPKGVAYITFASPASALAAYESLDKKSFQGRLLHILGAVDRKGGTKAEDVEMKKTVKGDKDAKRKAGAGKEFNWGMLYMNSDAVVSSVADRMKISKSDILNPDSENAAVKLALAETHVINETKAYLESHGVLLDSFSDLTGSGRVRRSDTVILVKNIPYGTSAETIREMFEVHGELSRVLIPPAGTIAVVEFVHSDDAAGAFKAVAYRRLGNTIVYLEKGPIGMFKEPASAVSEDAPTTVLSNGAKPITIPDEKDAEADPQATITGGTTLFVKNLAFSTTPDGLDRAFRSLPSFAFARVQMKPDPRNPSGKLSMGYGFVGFKDAEGAERALKSMQGYVLDGHSLSVRLAGRGVEEPTEGKDKPGGKSSTKMIVKNVPFEASKKDIRELFGAHGQLRSVRLPKKFDHRSRGFAFLEFASKHEAKNAFDSLQHTHLLGRHLVLQWAEENEHDVDELRRKAGIGLGGGAEVPGKKRKLIIGGGERDGDEGFGEDDQ</sequence>
<evidence type="ECO:0000256" key="5">
    <source>
        <dbReference type="ARBA" id="ARBA00022737"/>
    </source>
</evidence>
<gene>
    <name evidence="12" type="ORF">BJ322DRAFT_1119061</name>
</gene>
<accession>A0A9P6HKP3</accession>
<comment type="subcellular location">
    <subcellularLocation>
        <location evidence="1">Nucleus</location>
    </subcellularLocation>
</comment>
<evidence type="ECO:0000256" key="4">
    <source>
        <dbReference type="ARBA" id="ARBA00022552"/>
    </source>
</evidence>
<dbReference type="SUPFAM" id="SSF54928">
    <property type="entry name" value="RNA-binding domain, RBD"/>
    <property type="match status" value="3"/>
</dbReference>
<dbReference type="InterPro" id="IPR035979">
    <property type="entry name" value="RBD_domain_sf"/>
</dbReference>
<reference evidence="12" key="1">
    <citation type="journal article" date="2020" name="Nat. Commun.">
        <title>Large-scale genome sequencing of mycorrhizal fungi provides insights into the early evolution of symbiotic traits.</title>
        <authorList>
            <person name="Miyauchi S."/>
            <person name="Kiss E."/>
            <person name="Kuo A."/>
            <person name="Drula E."/>
            <person name="Kohler A."/>
            <person name="Sanchez-Garcia M."/>
            <person name="Morin E."/>
            <person name="Andreopoulos B."/>
            <person name="Barry K.W."/>
            <person name="Bonito G."/>
            <person name="Buee M."/>
            <person name="Carver A."/>
            <person name="Chen C."/>
            <person name="Cichocki N."/>
            <person name="Clum A."/>
            <person name="Culley D."/>
            <person name="Crous P.W."/>
            <person name="Fauchery L."/>
            <person name="Girlanda M."/>
            <person name="Hayes R.D."/>
            <person name="Keri Z."/>
            <person name="LaButti K."/>
            <person name="Lipzen A."/>
            <person name="Lombard V."/>
            <person name="Magnuson J."/>
            <person name="Maillard F."/>
            <person name="Murat C."/>
            <person name="Nolan M."/>
            <person name="Ohm R.A."/>
            <person name="Pangilinan J."/>
            <person name="Pereira M.F."/>
            <person name="Perotto S."/>
            <person name="Peter M."/>
            <person name="Pfister S."/>
            <person name="Riley R."/>
            <person name="Sitrit Y."/>
            <person name="Stielow J.B."/>
            <person name="Szollosi G."/>
            <person name="Zifcakova L."/>
            <person name="Stursova M."/>
            <person name="Spatafora J.W."/>
            <person name="Tedersoo L."/>
            <person name="Vaario L.M."/>
            <person name="Yamada A."/>
            <person name="Yan M."/>
            <person name="Wang P."/>
            <person name="Xu J."/>
            <person name="Bruns T."/>
            <person name="Baldrian P."/>
            <person name="Vilgalys R."/>
            <person name="Dunand C."/>
            <person name="Henrissat B."/>
            <person name="Grigoriev I.V."/>
            <person name="Hibbett D."/>
            <person name="Nagy L.G."/>
            <person name="Martin F.M."/>
        </authorList>
    </citation>
    <scope>NUCLEOTIDE SEQUENCE</scope>
    <source>
        <strain evidence="12">UH-Tt-Lm1</strain>
    </source>
</reference>
<feature type="domain" description="RRM" evidence="11">
    <location>
        <begin position="245"/>
        <end position="317"/>
    </location>
</feature>
<feature type="compositionally biased region" description="Acidic residues" evidence="10">
    <location>
        <begin position="578"/>
        <end position="588"/>
    </location>
</feature>
<dbReference type="GO" id="GO:0003723">
    <property type="term" value="F:RNA binding"/>
    <property type="evidence" value="ECO:0007669"/>
    <property type="project" value="UniProtKB-UniRule"/>
</dbReference>
<dbReference type="GO" id="GO:1990904">
    <property type="term" value="C:ribonucleoprotein complex"/>
    <property type="evidence" value="ECO:0007669"/>
    <property type="project" value="UniProtKB-KW"/>
</dbReference>
<organism evidence="12 13">
    <name type="scientific">Thelephora terrestris</name>
    <dbReference type="NCBI Taxonomy" id="56493"/>
    <lineage>
        <taxon>Eukaryota</taxon>
        <taxon>Fungi</taxon>
        <taxon>Dikarya</taxon>
        <taxon>Basidiomycota</taxon>
        <taxon>Agaricomycotina</taxon>
        <taxon>Agaricomycetes</taxon>
        <taxon>Thelephorales</taxon>
        <taxon>Thelephoraceae</taxon>
        <taxon>Thelephora</taxon>
    </lineage>
</organism>
<keyword evidence="7" id="KW-0539">Nucleus</keyword>
<reference evidence="12" key="2">
    <citation type="submission" date="2020-11" db="EMBL/GenBank/DDBJ databases">
        <authorList>
            <consortium name="DOE Joint Genome Institute"/>
            <person name="Kuo A."/>
            <person name="Miyauchi S."/>
            <person name="Kiss E."/>
            <person name="Drula E."/>
            <person name="Kohler A."/>
            <person name="Sanchez-Garcia M."/>
            <person name="Andreopoulos B."/>
            <person name="Barry K.W."/>
            <person name="Bonito G."/>
            <person name="Buee M."/>
            <person name="Carver A."/>
            <person name="Chen C."/>
            <person name="Cichocki N."/>
            <person name="Clum A."/>
            <person name="Culley D."/>
            <person name="Crous P.W."/>
            <person name="Fauchery L."/>
            <person name="Girlanda M."/>
            <person name="Hayes R."/>
            <person name="Keri Z."/>
            <person name="Labutti K."/>
            <person name="Lipzen A."/>
            <person name="Lombard V."/>
            <person name="Magnuson J."/>
            <person name="Maillard F."/>
            <person name="Morin E."/>
            <person name="Murat C."/>
            <person name="Nolan M."/>
            <person name="Ohm R."/>
            <person name="Pangilinan J."/>
            <person name="Pereira M."/>
            <person name="Perotto S."/>
            <person name="Peter M."/>
            <person name="Riley R."/>
            <person name="Sitrit Y."/>
            <person name="Stielow B."/>
            <person name="Szollosi G."/>
            <person name="Zifcakova L."/>
            <person name="Stursova M."/>
            <person name="Spatafora J.W."/>
            <person name="Tedersoo L."/>
            <person name="Vaario L.-M."/>
            <person name="Yamada A."/>
            <person name="Yan M."/>
            <person name="Wang P."/>
            <person name="Xu J."/>
            <person name="Bruns T."/>
            <person name="Baldrian P."/>
            <person name="Vilgalys R."/>
            <person name="Henrissat B."/>
            <person name="Grigoriev I.V."/>
            <person name="Hibbett D."/>
            <person name="Nagy L.G."/>
            <person name="Martin F.M."/>
        </authorList>
    </citation>
    <scope>NUCLEOTIDE SEQUENCE</scope>
    <source>
        <strain evidence="12">UH-Tt-Lm1</strain>
    </source>
</reference>
<evidence type="ECO:0000313" key="12">
    <source>
        <dbReference type="EMBL" id="KAF9789153.1"/>
    </source>
</evidence>
<evidence type="ECO:0000256" key="3">
    <source>
        <dbReference type="ARBA" id="ARBA00013428"/>
    </source>
</evidence>
<dbReference type="PROSITE" id="PS50102">
    <property type="entry name" value="RRM"/>
    <property type="match status" value="4"/>
</dbReference>
<dbReference type="AlphaFoldDB" id="A0A9P6HKP3"/>
<feature type="region of interest" description="Disordered" evidence="10">
    <location>
        <begin position="1"/>
        <end position="30"/>
    </location>
</feature>
<keyword evidence="8" id="KW-0687">Ribonucleoprotein</keyword>
<comment type="caution">
    <text evidence="12">The sequence shown here is derived from an EMBL/GenBank/DDBJ whole genome shotgun (WGS) entry which is preliminary data.</text>
</comment>
<feature type="domain" description="RRM" evidence="11">
    <location>
        <begin position="464"/>
        <end position="541"/>
    </location>
</feature>
<dbReference type="EMBL" id="WIUZ02000003">
    <property type="protein sequence ID" value="KAF9789153.1"/>
    <property type="molecule type" value="Genomic_DNA"/>
</dbReference>
<keyword evidence="4" id="KW-0698">rRNA processing</keyword>
<feature type="compositionally biased region" description="Polar residues" evidence="10">
    <location>
        <begin position="1"/>
        <end position="10"/>
    </location>
</feature>
<dbReference type="Proteomes" id="UP000736335">
    <property type="component" value="Unassembled WGS sequence"/>
</dbReference>
<evidence type="ECO:0000256" key="1">
    <source>
        <dbReference type="ARBA" id="ARBA00004123"/>
    </source>
</evidence>
<proteinExistence type="inferred from homology"/>
<evidence type="ECO:0000256" key="7">
    <source>
        <dbReference type="ARBA" id="ARBA00023242"/>
    </source>
</evidence>
<dbReference type="InterPro" id="IPR034482">
    <property type="entry name" value="Mrd1_RRM3"/>
</dbReference>
<evidence type="ECO:0000256" key="6">
    <source>
        <dbReference type="ARBA" id="ARBA00022884"/>
    </source>
</evidence>
<evidence type="ECO:0000259" key="11">
    <source>
        <dbReference type="PROSITE" id="PS50102"/>
    </source>
</evidence>
<dbReference type="OrthoDB" id="439639at2759"/>
<dbReference type="InterPro" id="IPR012677">
    <property type="entry name" value="Nucleotide-bd_a/b_plait_sf"/>
</dbReference>
<feature type="domain" description="RRM" evidence="11">
    <location>
        <begin position="363"/>
        <end position="446"/>
    </location>
</feature>
<dbReference type="SMART" id="SM00360">
    <property type="entry name" value="RRM"/>
    <property type="match status" value="4"/>
</dbReference>
<evidence type="ECO:0000256" key="2">
    <source>
        <dbReference type="ARBA" id="ARBA00008033"/>
    </source>
</evidence>
<dbReference type="CDD" id="cd12568">
    <property type="entry name" value="RRM3_MRD1"/>
    <property type="match status" value="1"/>
</dbReference>
<dbReference type="GO" id="GO:0005634">
    <property type="term" value="C:nucleus"/>
    <property type="evidence" value="ECO:0007669"/>
    <property type="project" value="UniProtKB-SubCell"/>
</dbReference>
<feature type="region of interest" description="Disordered" evidence="10">
    <location>
        <begin position="557"/>
        <end position="588"/>
    </location>
</feature>
<name>A0A9P6HKP3_9AGAM</name>
<dbReference type="CDD" id="cd12320">
    <property type="entry name" value="RRM6_RBM19_RRM5_MRD1"/>
    <property type="match status" value="1"/>
</dbReference>
<dbReference type="GO" id="GO:0006364">
    <property type="term" value="P:rRNA processing"/>
    <property type="evidence" value="ECO:0007669"/>
    <property type="project" value="UniProtKB-KW"/>
</dbReference>
<evidence type="ECO:0000256" key="8">
    <source>
        <dbReference type="ARBA" id="ARBA00023274"/>
    </source>
</evidence>
<protein>
    <recommendedName>
        <fullName evidence="3">Multiple RNA-binding domain-containing protein 1</fullName>
    </recommendedName>
</protein>
<keyword evidence="6 9" id="KW-0694">RNA-binding</keyword>
<keyword evidence="5" id="KW-0677">Repeat</keyword>
<feature type="domain" description="RRM" evidence="11">
    <location>
        <begin position="57"/>
        <end position="135"/>
    </location>
</feature>
<comment type="similarity">
    <text evidence="2">Belongs to the RRM MRD1 family.</text>
</comment>
<dbReference type="Pfam" id="PF00076">
    <property type="entry name" value="RRM_1"/>
    <property type="match status" value="4"/>
</dbReference>